<keyword evidence="3" id="KW-1185">Reference proteome</keyword>
<evidence type="ECO:0000256" key="1">
    <source>
        <dbReference type="SAM" id="SignalP"/>
    </source>
</evidence>
<evidence type="ECO:0000313" key="3">
    <source>
        <dbReference type="Proteomes" id="UP001556040"/>
    </source>
</evidence>
<gene>
    <name evidence="2" type="ORF">AB1471_02770</name>
</gene>
<dbReference type="RefSeq" id="WP_367778043.1">
    <property type="nucleotide sequence ID" value="NZ_JBFMIA010000001.1"/>
</dbReference>
<evidence type="ECO:0000313" key="2">
    <source>
        <dbReference type="EMBL" id="MEW9500720.1"/>
    </source>
</evidence>
<keyword evidence="1" id="KW-0732">Signal</keyword>
<reference evidence="2 3" key="1">
    <citation type="journal article" date="1979" name="Int. J. Syst. Evol. Microbiol.">
        <title>Bacillus globisporus subsp. marinus subsp. nov.</title>
        <authorList>
            <person name="Liu H."/>
        </authorList>
    </citation>
    <scope>NUCLEOTIDE SEQUENCE [LARGE SCALE GENOMIC DNA]</scope>
    <source>
        <strain evidence="2 3">DSM 1297</strain>
    </source>
</reference>
<sequence>MKKYVLSFCFFCIMFSLSACGKNEDIINHYEGRELVIGVIGEFPMIHDADKNHATFKPLDTNQLLEKGFEDGLDAVFINKKFLDTVAENKYTDIFNDTDVAFVFIDSVVMSQTFLDKDVPYNKGFPNDSGWYLQGYYNDDKFATTLYNDQPTDKNIKNAYARMFELIEDKVK</sequence>
<dbReference type="PROSITE" id="PS51257">
    <property type="entry name" value="PROKAR_LIPOPROTEIN"/>
    <property type="match status" value="1"/>
</dbReference>
<dbReference type="Proteomes" id="UP001556040">
    <property type="component" value="Unassembled WGS sequence"/>
</dbReference>
<organism evidence="2 3">
    <name type="scientific">Jeotgalibacillus marinus</name>
    <dbReference type="NCBI Taxonomy" id="86667"/>
    <lineage>
        <taxon>Bacteria</taxon>
        <taxon>Bacillati</taxon>
        <taxon>Bacillota</taxon>
        <taxon>Bacilli</taxon>
        <taxon>Bacillales</taxon>
        <taxon>Caryophanaceae</taxon>
        <taxon>Jeotgalibacillus</taxon>
    </lineage>
</organism>
<dbReference type="EMBL" id="JBFMIA010000001">
    <property type="protein sequence ID" value="MEW9500720.1"/>
    <property type="molecule type" value="Genomic_DNA"/>
</dbReference>
<comment type="caution">
    <text evidence="2">The sequence shown here is derived from an EMBL/GenBank/DDBJ whole genome shotgun (WGS) entry which is preliminary data.</text>
</comment>
<evidence type="ECO:0008006" key="4">
    <source>
        <dbReference type="Google" id="ProtNLM"/>
    </source>
</evidence>
<accession>A0ABV3Q070</accession>
<protein>
    <recommendedName>
        <fullName evidence="4">Lipoprotein</fullName>
    </recommendedName>
</protein>
<feature type="signal peptide" evidence="1">
    <location>
        <begin position="1"/>
        <end position="21"/>
    </location>
</feature>
<feature type="chain" id="PRO_5047026403" description="Lipoprotein" evidence="1">
    <location>
        <begin position="22"/>
        <end position="172"/>
    </location>
</feature>
<name>A0ABV3Q070_9BACL</name>
<proteinExistence type="predicted"/>